<reference evidence="5" key="1">
    <citation type="submission" date="2014-06" db="EMBL/GenBank/DDBJ databases">
        <authorList>
            <person name="Winans N.J."/>
            <person name="Newell P.D."/>
            <person name="Douglas A.E."/>
        </authorList>
    </citation>
    <scope>NUCLEOTIDE SEQUENCE [LARGE SCALE GENOMIC DNA]</scope>
    <source>
        <strain evidence="5">DmL_052</strain>
    </source>
</reference>
<comment type="caution">
    <text evidence="4">The sequence shown here is derived from an EMBL/GenBank/DDBJ whole genome shotgun (WGS) entry which is preliminary data.</text>
</comment>
<accession>A0A251ZWL9</accession>
<sequence length="346" mass="37804">MITITRNLPLLLRNLPKRRNNPMNIKHALFLTFTSLVGGGLLHTSPVMAQNIDLSHGGQITITALGGFDWDQNAKSVTAYDQAKAIRGDVTVTADRLVALYRKKANTGDNNQPKPAGDTQNKSNDLTQNESGSNEIYRLYAYGHVHIYTNTDQAWGDKGIYDIDQATLVLTGKNMKITTPQNVMTAKDAMEYHSNTRMSVGRGDASVTNLKNGHRIQADVLVGYSKPNDQKDPNAKNKQPDNKQAAGNPDDMTRSSKLEKVDAFGNVVVRTQTETIRGDRGVYVPDTSIARVVGNVHITRGANQLNGHAAIINMKTGIAHMTEAPGRRVQGLVVPNETNNPKPSNK</sequence>
<proteinExistence type="predicted"/>
<feature type="region of interest" description="Disordered" evidence="2">
    <location>
        <begin position="104"/>
        <end position="130"/>
    </location>
</feature>
<dbReference type="Pfam" id="PF03968">
    <property type="entry name" value="LptD_N"/>
    <property type="match status" value="1"/>
</dbReference>
<name>A0A251ZWL9_9PROT</name>
<feature type="compositionally biased region" description="Polar residues" evidence="2">
    <location>
        <begin position="107"/>
        <end position="130"/>
    </location>
</feature>
<evidence type="ECO:0000256" key="1">
    <source>
        <dbReference type="ARBA" id="ARBA00022729"/>
    </source>
</evidence>
<organism evidence="4 5">
    <name type="scientific">Commensalibacter intestini</name>
    <dbReference type="NCBI Taxonomy" id="479936"/>
    <lineage>
        <taxon>Bacteria</taxon>
        <taxon>Pseudomonadati</taxon>
        <taxon>Pseudomonadota</taxon>
        <taxon>Alphaproteobacteria</taxon>
        <taxon>Acetobacterales</taxon>
        <taxon>Acetobacteraceae</taxon>
    </lineage>
</organism>
<dbReference type="GO" id="GO:0009279">
    <property type="term" value="C:cell outer membrane"/>
    <property type="evidence" value="ECO:0007669"/>
    <property type="project" value="TreeGrafter"/>
</dbReference>
<feature type="region of interest" description="Disordered" evidence="2">
    <location>
        <begin position="224"/>
        <end position="259"/>
    </location>
</feature>
<evidence type="ECO:0000256" key="2">
    <source>
        <dbReference type="SAM" id="MobiDB-lite"/>
    </source>
</evidence>
<keyword evidence="5" id="KW-1185">Reference proteome</keyword>
<evidence type="ECO:0000313" key="4">
    <source>
        <dbReference type="EMBL" id="OUI79060.1"/>
    </source>
</evidence>
<dbReference type="AlphaFoldDB" id="A0A251ZWL9"/>
<dbReference type="Proteomes" id="UP000194946">
    <property type="component" value="Unassembled WGS sequence"/>
</dbReference>
<dbReference type="PANTHER" id="PTHR36504:SF1">
    <property type="entry name" value="LIPOPOLYSACCHARIDE EXPORT SYSTEM PROTEIN LPTA"/>
    <property type="match status" value="1"/>
</dbReference>
<dbReference type="EMBL" id="JOPB01000002">
    <property type="protein sequence ID" value="OUI79060.1"/>
    <property type="molecule type" value="Genomic_DNA"/>
</dbReference>
<dbReference type="Gene3D" id="2.60.450.10">
    <property type="entry name" value="Lipopolysaccharide (LPS) transport protein A like domain"/>
    <property type="match status" value="1"/>
</dbReference>
<keyword evidence="1" id="KW-0732">Signal</keyword>
<dbReference type="InterPro" id="IPR005653">
    <property type="entry name" value="OstA-like_N"/>
</dbReference>
<dbReference type="InterPro" id="IPR052037">
    <property type="entry name" value="LPS_export_LptA"/>
</dbReference>
<evidence type="ECO:0000313" key="5">
    <source>
        <dbReference type="Proteomes" id="UP000194946"/>
    </source>
</evidence>
<gene>
    <name evidence="4" type="ORF">HK18_03890</name>
</gene>
<dbReference type="GO" id="GO:0015920">
    <property type="term" value="P:lipopolysaccharide transport"/>
    <property type="evidence" value="ECO:0007669"/>
    <property type="project" value="TreeGrafter"/>
</dbReference>
<protein>
    <recommendedName>
        <fullName evidence="3">Organic solvent tolerance-like N-terminal domain-containing protein</fullName>
    </recommendedName>
</protein>
<dbReference type="GO" id="GO:0030288">
    <property type="term" value="C:outer membrane-bounded periplasmic space"/>
    <property type="evidence" value="ECO:0007669"/>
    <property type="project" value="TreeGrafter"/>
</dbReference>
<evidence type="ECO:0000259" key="3">
    <source>
        <dbReference type="Pfam" id="PF03968"/>
    </source>
</evidence>
<feature type="compositionally biased region" description="Basic and acidic residues" evidence="2">
    <location>
        <begin position="228"/>
        <end position="241"/>
    </location>
</feature>
<feature type="domain" description="Organic solvent tolerance-like N-terminal" evidence="3">
    <location>
        <begin position="69"/>
        <end position="195"/>
    </location>
</feature>
<dbReference type="PANTHER" id="PTHR36504">
    <property type="entry name" value="LIPOPOLYSACCHARIDE EXPORT SYSTEM PROTEIN LPTA"/>
    <property type="match status" value="1"/>
</dbReference>
<dbReference type="GO" id="GO:0017089">
    <property type="term" value="F:glycolipid transfer activity"/>
    <property type="evidence" value="ECO:0007669"/>
    <property type="project" value="TreeGrafter"/>
</dbReference>